<accession>A0A9X2VQL4</accession>
<gene>
    <name evidence="1" type="ORF">NZH93_27000</name>
</gene>
<keyword evidence="2" id="KW-1185">Reference proteome</keyword>
<name>A0A9X2VQL4_9PSEU</name>
<dbReference type="RefSeq" id="WP_259626018.1">
    <property type="nucleotide sequence ID" value="NZ_JANYMP010000014.1"/>
</dbReference>
<evidence type="ECO:0000313" key="1">
    <source>
        <dbReference type="EMBL" id="MCS7480519.1"/>
    </source>
</evidence>
<dbReference type="Proteomes" id="UP001141259">
    <property type="component" value="Unassembled WGS sequence"/>
</dbReference>
<organism evidence="1 2">
    <name type="scientific">Umezawaea endophytica</name>
    <dbReference type="NCBI Taxonomy" id="1654476"/>
    <lineage>
        <taxon>Bacteria</taxon>
        <taxon>Bacillati</taxon>
        <taxon>Actinomycetota</taxon>
        <taxon>Actinomycetes</taxon>
        <taxon>Pseudonocardiales</taxon>
        <taxon>Pseudonocardiaceae</taxon>
        <taxon>Umezawaea</taxon>
    </lineage>
</organism>
<evidence type="ECO:0000313" key="2">
    <source>
        <dbReference type="Proteomes" id="UP001141259"/>
    </source>
</evidence>
<reference evidence="1" key="1">
    <citation type="submission" date="2022-08" db="EMBL/GenBank/DDBJ databases">
        <authorList>
            <person name="Tistechok S."/>
            <person name="Samborskyy M."/>
            <person name="Roman I."/>
        </authorList>
    </citation>
    <scope>NUCLEOTIDE SEQUENCE</scope>
    <source>
        <strain evidence="1">DSM 103496</strain>
    </source>
</reference>
<protein>
    <submittedName>
        <fullName evidence="1">Uncharacterized protein</fullName>
    </submittedName>
</protein>
<proteinExistence type="predicted"/>
<dbReference type="AlphaFoldDB" id="A0A9X2VQL4"/>
<comment type="caution">
    <text evidence="1">The sequence shown here is derived from an EMBL/GenBank/DDBJ whole genome shotgun (WGS) entry which is preliminary data.</text>
</comment>
<dbReference type="EMBL" id="JANYMP010000014">
    <property type="protein sequence ID" value="MCS7480519.1"/>
    <property type="molecule type" value="Genomic_DNA"/>
</dbReference>
<sequence>MDSLPAAVVSALTAPSRWDDVVSAVADFDREVRACPTAEHVGAAARVVEVLSTPAHASLADGALGTHAVACAAWPPDPDALVAWLLWLQLDFPEAPEVRLAVYAGALGERGLGLYRERAVAKFGALPVIGFGETGRYDRARWALLRIMEELAEFTQDVDLQVLVLEKDLSSGWHYLQVATVLQEAGRSEDAIEWVHRGLAATGGRGAAARLVDLGAAEYVRLGRPAEAAELRRATDPVR</sequence>